<dbReference type="InterPro" id="IPR035985">
    <property type="entry name" value="Ubiquitin-activating_enz"/>
</dbReference>
<comment type="catalytic activity">
    <reaction evidence="5">
        <text>[molybdopterin-synthase sulfur-carrier protein]-C-terminal Gly-Gly + ATP + H(+) = [molybdopterin-synthase sulfur-carrier protein]-C-terminal Gly-Gly-AMP + diphosphate</text>
        <dbReference type="Rhea" id="RHEA:43616"/>
        <dbReference type="Rhea" id="RHEA-COMP:12159"/>
        <dbReference type="Rhea" id="RHEA-COMP:12202"/>
        <dbReference type="ChEBI" id="CHEBI:15378"/>
        <dbReference type="ChEBI" id="CHEBI:30616"/>
        <dbReference type="ChEBI" id="CHEBI:33019"/>
        <dbReference type="ChEBI" id="CHEBI:90618"/>
        <dbReference type="ChEBI" id="CHEBI:90778"/>
        <dbReference type="EC" id="2.7.7.80"/>
    </reaction>
</comment>
<dbReference type="SUPFAM" id="SSF69572">
    <property type="entry name" value="Activating enzymes of the ubiquitin-like proteins"/>
    <property type="match status" value="1"/>
</dbReference>
<evidence type="ECO:0000256" key="1">
    <source>
        <dbReference type="ARBA" id="ARBA00009919"/>
    </source>
</evidence>
<evidence type="ECO:0000256" key="8">
    <source>
        <dbReference type="ARBA" id="ARBA00066884"/>
    </source>
</evidence>
<dbReference type="AlphaFoldDB" id="A0A2P8ECY6"/>
<comment type="function">
    <text evidence="6">Catalyzes the adenylation by ATP of the carboxyl group of the C-terminal glycine of sulfur carrier protein MoaD.</text>
</comment>
<dbReference type="GO" id="GO:0004792">
    <property type="term" value="F:thiosulfate-cyanide sulfurtransferase activity"/>
    <property type="evidence" value="ECO:0007669"/>
    <property type="project" value="TreeGrafter"/>
</dbReference>
<dbReference type="Proteomes" id="UP000240708">
    <property type="component" value="Unassembled WGS sequence"/>
</dbReference>
<dbReference type="EMBL" id="PYGF01000001">
    <property type="protein sequence ID" value="PSL07333.1"/>
    <property type="molecule type" value="Genomic_DNA"/>
</dbReference>
<dbReference type="InterPro" id="IPR036873">
    <property type="entry name" value="Rhodanese-like_dom_sf"/>
</dbReference>
<evidence type="ECO:0000256" key="12">
    <source>
        <dbReference type="ARBA" id="ARBA00078531"/>
    </source>
</evidence>
<keyword evidence="3" id="KW-0547">Nucleotide-binding</keyword>
<dbReference type="EC" id="2.7.7.80" evidence="8"/>
<comment type="similarity">
    <text evidence="1">Belongs to the HesA/MoeB/ThiF family.</text>
</comment>
<reference evidence="14 15" key="1">
    <citation type="submission" date="2018-03" db="EMBL/GenBank/DDBJ databases">
        <title>Genomic Encyclopedia of Archaeal and Bacterial Type Strains, Phase II (KMG-II): from individual species to whole genera.</title>
        <authorList>
            <person name="Goeker M."/>
        </authorList>
    </citation>
    <scope>NUCLEOTIDE SEQUENCE [LARGE SCALE GENOMIC DNA]</scope>
    <source>
        <strain evidence="14 15">DSM 28057</strain>
    </source>
</reference>
<evidence type="ECO:0000256" key="10">
    <source>
        <dbReference type="ARBA" id="ARBA00075110"/>
    </source>
</evidence>
<dbReference type="FunFam" id="3.40.50.720:FF:000033">
    <property type="entry name" value="Adenylyltransferase and sulfurtransferase MOCS3"/>
    <property type="match status" value="1"/>
</dbReference>
<dbReference type="InterPro" id="IPR000594">
    <property type="entry name" value="ThiF_NAD_FAD-bd"/>
</dbReference>
<evidence type="ECO:0000259" key="13">
    <source>
        <dbReference type="Pfam" id="PF00899"/>
    </source>
</evidence>
<comment type="subunit">
    <text evidence="7">Homodimer. Forms a stable heterotetrameric complex of 2 MoeB and 2 MoaD during adenylation of MoaD.</text>
</comment>
<dbReference type="Gene3D" id="3.40.250.10">
    <property type="entry name" value="Rhodanese-like domain"/>
    <property type="match status" value="1"/>
</dbReference>
<dbReference type="InterPro" id="IPR045886">
    <property type="entry name" value="ThiF/MoeB/HesA"/>
</dbReference>
<dbReference type="GO" id="GO:0005524">
    <property type="term" value="F:ATP binding"/>
    <property type="evidence" value="ECO:0007669"/>
    <property type="project" value="UniProtKB-KW"/>
</dbReference>
<evidence type="ECO:0000256" key="3">
    <source>
        <dbReference type="ARBA" id="ARBA00022741"/>
    </source>
</evidence>
<feature type="domain" description="THIF-type NAD/FAD binding fold" evidence="13">
    <location>
        <begin position="4"/>
        <end position="236"/>
    </location>
</feature>
<dbReference type="CDD" id="cd00158">
    <property type="entry name" value="RHOD"/>
    <property type="match status" value="1"/>
</dbReference>
<organism evidence="14 15">
    <name type="scientific">Cecembia rubra</name>
    <dbReference type="NCBI Taxonomy" id="1485585"/>
    <lineage>
        <taxon>Bacteria</taxon>
        <taxon>Pseudomonadati</taxon>
        <taxon>Bacteroidota</taxon>
        <taxon>Cytophagia</taxon>
        <taxon>Cytophagales</taxon>
        <taxon>Cyclobacteriaceae</taxon>
        <taxon>Cecembia</taxon>
    </lineage>
</organism>
<dbReference type="PANTHER" id="PTHR10953:SF102">
    <property type="entry name" value="ADENYLYLTRANSFERASE AND SULFURTRANSFERASE MOCS3"/>
    <property type="match status" value="1"/>
</dbReference>
<dbReference type="OrthoDB" id="9804286at2"/>
<protein>
    <recommendedName>
        <fullName evidence="9">Molybdopterin-synthase adenylyltransferase</fullName>
        <ecNumber evidence="8">2.7.7.80</ecNumber>
    </recommendedName>
    <alternativeName>
        <fullName evidence="12">MoaD protein adenylase</fullName>
    </alternativeName>
    <alternativeName>
        <fullName evidence="10">Molybdopterin-converting factor subunit 1 adenylase</fullName>
    </alternativeName>
    <alternativeName>
        <fullName evidence="11">Sulfur carrier protein MoaD adenylyltransferase</fullName>
    </alternativeName>
</protein>
<evidence type="ECO:0000256" key="11">
    <source>
        <dbReference type="ARBA" id="ARBA00075328"/>
    </source>
</evidence>
<name>A0A2P8ECY6_9BACT</name>
<evidence type="ECO:0000256" key="5">
    <source>
        <dbReference type="ARBA" id="ARBA00052218"/>
    </source>
</evidence>
<dbReference type="GO" id="GO:0008641">
    <property type="term" value="F:ubiquitin-like modifier activating enzyme activity"/>
    <property type="evidence" value="ECO:0007669"/>
    <property type="project" value="InterPro"/>
</dbReference>
<keyword evidence="15" id="KW-1185">Reference proteome</keyword>
<keyword evidence="14" id="KW-0548">Nucleotidyltransferase</keyword>
<evidence type="ECO:0000256" key="6">
    <source>
        <dbReference type="ARBA" id="ARBA00055169"/>
    </source>
</evidence>
<sequence length="360" mass="39908">MSRFSRQVILPGFGPEAQSKLKKAKVLVIGAGGLGCPNILYLAAAGIGNIAIMDGDTVSESNLNRQVIFGEAEIGINKAEAAAHYLKSKYSDIQIHTIPEFISPSNAVSWISQYDIIVDGSDNFATRYLVNDTCVLLGKPLVFAAIYQNEGQVAIFNAYKYAINYRDLYPEPPKENDIPNCSETGVLGVLPGIIGTIQAAETIKFLTGYGNNLVDKMLYYNLLTQQTYQIELSKNENTMSLIPESPEELASRNYAFFCDAEEGVSWNDALRELKNNPQHILIDVREPHETPKLLGYKYFSMPVSNSYEISSEIEKAESIFLFCQSGIRSLRMARDLKKKFIGKNIYSILGGIESPESPLN</sequence>
<evidence type="ECO:0000256" key="9">
    <source>
        <dbReference type="ARBA" id="ARBA00073635"/>
    </source>
</evidence>
<evidence type="ECO:0000256" key="2">
    <source>
        <dbReference type="ARBA" id="ARBA00022679"/>
    </source>
</evidence>
<evidence type="ECO:0000256" key="4">
    <source>
        <dbReference type="ARBA" id="ARBA00022840"/>
    </source>
</evidence>
<dbReference type="PANTHER" id="PTHR10953">
    <property type="entry name" value="UBIQUITIN-ACTIVATING ENZYME E1"/>
    <property type="match status" value="1"/>
</dbReference>
<evidence type="ECO:0000256" key="7">
    <source>
        <dbReference type="ARBA" id="ARBA00063809"/>
    </source>
</evidence>
<gene>
    <name evidence="14" type="ORF">CLV48_101263</name>
</gene>
<evidence type="ECO:0000313" key="15">
    <source>
        <dbReference type="Proteomes" id="UP000240708"/>
    </source>
</evidence>
<keyword evidence="2 14" id="KW-0808">Transferase</keyword>
<keyword evidence="4" id="KW-0067">ATP-binding</keyword>
<dbReference type="Pfam" id="PF00899">
    <property type="entry name" value="ThiF"/>
    <property type="match status" value="1"/>
</dbReference>
<dbReference type="GO" id="GO:0061605">
    <property type="term" value="F:molybdopterin-synthase adenylyltransferase activity"/>
    <property type="evidence" value="ECO:0007669"/>
    <property type="project" value="UniProtKB-EC"/>
</dbReference>
<accession>A0A2P8ECY6</accession>
<proteinExistence type="inferred from homology"/>
<dbReference type="GO" id="GO:0005737">
    <property type="term" value="C:cytoplasm"/>
    <property type="evidence" value="ECO:0007669"/>
    <property type="project" value="TreeGrafter"/>
</dbReference>
<dbReference type="RefSeq" id="WP_106565433.1">
    <property type="nucleotide sequence ID" value="NZ_JAUVYL010000051.1"/>
</dbReference>
<comment type="caution">
    <text evidence="14">The sequence shown here is derived from an EMBL/GenBank/DDBJ whole genome shotgun (WGS) entry which is preliminary data.</text>
</comment>
<evidence type="ECO:0000313" key="14">
    <source>
        <dbReference type="EMBL" id="PSL07333.1"/>
    </source>
</evidence>
<dbReference type="Gene3D" id="3.40.50.720">
    <property type="entry name" value="NAD(P)-binding Rossmann-like Domain"/>
    <property type="match status" value="1"/>
</dbReference>
<dbReference type="SUPFAM" id="SSF52821">
    <property type="entry name" value="Rhodanese/Cell cycle control phosphatase"/>
    <property type="match status" value="1"/>
</dbReference>
<dbReference type="CDD" id="cd00757">
    <property type="entry name" value="ThiF_MoeB_HesA_family"/>
    <property type="match status" value="1"/>
</dbReference>